<protein>
    <submittedName>
        <fullName evidence="1">Uncharacterized protein</fullName>
    </submittedName>
</protein>
<dbReference type="OrthoDB" id="6629409at2759"/>
<name>A0A9P0GD77_9CUCU</name>
<organism evidence="1 2">
    <name type="scientific">Psylliodes chrysocephalus</name>
    <dbReference type="NCBI Taxonomy" id="3402493"/>
    <lineage>
        <taxon>Eukaryota</taxon>
        <taxon>Metazoa</taxon>
        <taxon>Ecdysozoa</taxon>
        <taxon>Arthropoda</taxon>
        <taxon>Hexapoda</taxon>
        <taxon>Insecta</taxon>
        <taxon>Pterygota</taxon>
        <taxon>Neoptera</taxon>
        <taxon>Endopterygota</taxon>
        <taxon>Coleoptera</taxon>
        <taxon>Polyphaga</taxon>
        <taxon>Cucujiformia</taxon>
        <taxon>Chrysomeloidea</taxon>
        <taxon>Chrysomelidae</taxon>
        <taxon>Galerucinae</taxon>
        <taxon>Alticini</taxon>
        <taxon>Psylliodes</taxon>
    </lineage>
</organism>
<proteinExistence type="predicted"/>
<reference evidence="1" key="1">
    <citation type="submission" date="2022-01" db="EMBL/GenBank/DDBJ databases">
        <authorList>
            <person name="King R."/>
        </authorList>
    </citation>
    <scope>NUCLEOTIDE SEQUENCE</scope>
</reference>
<keyword evidence="2" id="KW-1185">Reference proteome</keyword>
<evidence type="ECO:0000313" key="1">
    <source>
        <dbReference type="EMBL" id="CAH1106626.1"/>
    </source>
</evidence>
<dbReference type="Proteomes" id="UP001153636">
    <property type="component" value="Chromosome 2"/>
</dbReference>
<accession>A0A9P0GD77</accession>
<evidence type="ECO:0000313" key="2">
    <source>
        <dbReference type="Proteomes" id="UP001153636"/>
    </source>
</evidence>
<gene>
    <name evidence="1" type="ORF">PSYICH_LOCUS7772</name>
</gene>
<dbReference type="AlphaFoldDB" id="A0A9P0GD77"/>
<sequence length="124" mass="14334">MESVAHEDPVRPMVLESIENLTVTDNNKLDEPNTCYNVNDWINAIFDEQWFPGIIEVINDNKMIISFMVRKENGFNWPMVPDKQVLEPSGILYKLKLPPVPVSNRLFQIPEGDHVDKIFHSIVD</sequence>
<dbReference type="EMBL" id="OV651814">
    <property type="protein sequence ID" value="CAH1106626.1"/>
    <property type="molecule type" value="Genomic_DNA"/>
</dbReference>